<dbReference type="VEuPathDB" id="VectorBase:BGLB024455"/>
<evidence type="ECO:0000313" key="2">
    <source>
        <dbReference type="Proteomes" id="UP000076420"/>
    </source>
</evidence>
<dbReference type="InterPro" id="IPR015943">
    <property type="entry name" value="WD40/YVTN_repeat-like_dom_sf"/>
</dbReference>
<evidence type="ECO:0000313" key="1">
    <source>
        <dbReference type="EnsemblMetazoa" id="BGLB024455-PA"/>
    </source>
</evidence>
<gene>
    <name evidence="1" type="primary">106075565</name>
</gene>
<dbReference type="InterPro" id="IPR036322">
    <property type="entry name" value="WD40_repeat_dom_sf"/>
</dbReference>
<dbReference type="VEuPathDB" id="VectorBase:BGLAX_046539"/>
<proteinExistence type="predicted"/>
<name>A0A2C9KX08_BIOGL</name>
<reference evidence="1" key="1">
    <citation type="submission" date="2020-05" db="UniProtKB">
        <authorList>
            <consortium name="EnsemblMetazoa"/>
        </authorList>
    </citation>
    <scope>IDENTIFICATION</scope>
    <source>
        <strain evidence="1">BB02</strain>
    </source>
</reference>
<dbReference type="STRING" id="6526.A0A2C9KX08"/>
<dbReference type="GO" id="GO:0034388">
    <property type="term" value="C:Pwp2p-containing subcomplex of 90S preribosome"/>
    <property type="evidence" value="ECO:0007669"/>
    <property type="project" value="TreeGrafter"/>
</dbReference>
<dbReference type="PANTHER" id="PTHR22840:SF12">
    <property type="entry name" value="WD REPEAT-CONTAINING PROTEIN 36"/>
    <property type="match status" value="1"/>
</dbReference>
<dbReference type="Proteomes" id="UP000076420">
    <property type="component" value="Unassembled WGS sequence"/>
</dbReference>
<dbReference type="GO" id="GO:0032040">
    <property type="term" value="C:small-subunit processome"/>
    <property type="evidence" value="ECO:0007669"/>
    <property type="project" value="TreeGrafter"/>
</dbReference>
<dbReference type="AlphaFoldDB" id="A0A2C9KX08"/>
<dbReference type="Gene3D" id="2.130.10.10">
    <property type="entry name" value="YVTN repeat-like/Quinoprotein amine dehydrogenase"/>
    <property type="match status" value="2"/>
</dbReference>
<dbReference type="KEGG" id="bgt:106075565"/>
<dbReference type="EnsemblMetazoa" id="BGLB024455-RA">
    <property type="protein sequence ID" value="BGLB024455-PA"/>
    <property type="gene ID" value="BGLB024455"/>
</dbReference>
<accession>A0A2C9KX08</accession>
<organism evidence="1 2">
    <name type="scientific">Biomphalaria glabrata</name>
    <name type="common">Bloodfluke planorb</name>
    <name type="synonym">Freshwater snail</name>
    <dbReference type="NCBI Taxonomy" id="6526"/>
    <lineage>
        <taxon>Eukaryota</taxon>
        <taxon>Metazoa</taxon>
        <taxon>Spiralia</taxon>
        <taxon>Lophotrochozoa</taxon>
        <taxon>Mollusca</taxon>
        <taxon>Gastropoda</taxon>
        <taxon>Heterobranchia</taxon>
        <taxon>Euthyneura</taxon>
        <taxon>Panpulmonata</taxon>
        <taxon>Hygrophila</taxon>
        <taxon>Lymnaeoidea</taxon>
        <taxon>Planorbidae</taxon>
        <taxon>Biomphalaria</taxon>
    </lineage>
</organism>
<sequence>MQIFDFHYIKPIDQVWIFDLADGGARLLRLREGHSAPPSFIRFYGTDGQNILTAGQDSTVRSFSTVHDKNNKNLGRASYFKKASKRAGLKLDKYKMPPVVRFAAGMKETFHKQSLE</sequence>
<dbReference type="PANTHER" id="PTHR22840">
    <property type="entry name" value="WD REPEAT-CONTAINING PROTEIN 36"/>
    <property type="match status" value="1"/>
</dbReference>
<dbReference type="GO" id="GO:0006364">
    <property type="term" value="P:rRNA processing"/>
    <property type="evidence" value="ECO:0007669"/>
    <property type="project" value="TreeGrafter"/>
</dbReference>
<dbReference type="SUPFAM" id="SSF50978">
    <property type="entry name" value="WD40 repeat-like"/>
    <property type="match status" value="1"/>
</dbReference>
<protein>
    <submittedName>
        <fullName evidence="1">Uncharacterized protein</fullName>
    </submittedName>
</protein>